<dbReference type="AlphaFoldDB" id="A0A2N0VIP2"/>
<name>A0A2N0VIP2_9BACT</name>
<sequence length="83" mass="9497">MGPYEKQLRIILDVPKQTAAYYKLQQKWENEGGAIAVDRSTDILEEANLPFRAGEAFQVIDGEIEIKDEEVIYIVNVQKVDIE</sequence>
<dbReference type="OrthoDB" id="1525291at2"/>
<dbReference type="EMBL" id="PISP01000001">
    <property type="protein sequence ID" value="PKD44056.1"/>
    <property type="molecule type" value="Genomic_DNA"/>
</dbReference>
<evidence type="ECO:0000313" key="1">
    <source>
        <dbReference type="EMBL" id="PKD44056.1"/>
    </source>
</evidence>
<gene>
    <name evidence="1" type="ORF">CWD77_00835</name>
</gene>
<evidence type="ECO:0000313" key="2">
    <source>
        <dbReference type="Proteomes" id="UP000233398"/>
    </source>
</evidence>
<comment type="caution">
    <text evidence="1">The sequence shown here is derived from an EMBL/GenBank/DDBJ whole genome shotgun (WGS) entry which is preliminary data.</text>
</comment>
<reference evidence="1 2" key="1">
    <citation type="submission" date="2017-11" db="EMBL/GenBank/DDBJ databases">
        <title>Rhodohalobacter 15182 sp. nov., isolated from a salt lake.</title>
        <authorList>
            <person name="Han S."/>
        </authorList>
    </citation>
    <scope>NUCLEOTIDE SEQUENCE [LARGE SCALE GENOMIC DNA]</scope>
    <source>
        <strain evidence="1 2">15182</strain>
    </source>
</reference>
<proteinExistence type="predicted"/>
<accession>A0A2N0VIP2</accession>
<dbReference type="Proteomes" id="UP000233398">
    <property type="component" value="Unassembled WGS sequence"/>
</dbReference>
<keyword evidence="2" id="KW-1185">Reference proteome</keyword>
<protein>
    <submittedName>
        <fullName evidence="1">Uncharacterized protein</fullName>
    </submittedName>
</protein>
<organism evidence="1 2">
    <name type="scientific">Rhodohalobacter barkolensis</name>
    <dbReference type="NCBI Taxonomy" id="2053187"/>
    <lineage>
        <taxon>Bacteria</taxon>
        <taxon>Pseudomonadati</taxon>
        <taxon>Balneolota</taxon>
        <taxon>Balneolia</taxon>
        <taxon>Balneolales</taxon>
        <taxon>Balneolaceae</taxon>
        <taxon>Rhodohalobacter</taxon>
    </lineage>
</organism>
<dbReference type="RefSeq" id="WP_101071303.1">
    <property type="nucleotide sequence ID" value="NZ_PISP01000001.1"/>
</dbReference>